<name>A0A6J4IBI4_9ACTN</name>
<feature type="region of interest" description="Disordered" evidence="1">
    <location>
        <begin position="1"/>
        <end position="20"/>
    </location>
</feature>
<accession>A0A6J4IBI4</accession>
<gene>
    <name evidence="2" type="ORF">AVDCRST_MAG10-2002</name>
</gene>
<protein>
    <submittedName>
        <fullName evidence="2">Uncharacterized protein</fullName>
    </submittedName>
</protein>
<dbReference type="EMBL" id="CADCTB010000129">
    <property type="protein sequence ID" value="CAA9247915.1"/>
    <property type="molecule type" value="Genomic_DNA"/>
</dbReference>
<sequence>MSEGSVAGHPIAGNDRPSKAYKAGRQCRQSGCATILSIYNDGQYCSQHAPMVVPRVRGKKIA</sequence>
<evidence type="ECO:0000256" key="1">
    <source>
        <dbReference type="SAM" id="MobiDB-lite"/>
    </source>
</evidence>
<dbReference type="AlphaFoldDB" id="A0A6J4IBI4"/>
<reference evidence="2" key="1">
    <citation type="submission" date="2020-02" db="EMBL/GenBank/DDBJ databases">
        <authorList>
            <person name="Meier V. D."/>
        </authorList>
    </citation>
    <scope>NUCLEOTIDE SEQUENCE</scope>
    <source>
        <strain evidence="2">AVDCRST_MAG10</strain>
    </source>
</reference>
<organism evidence="2">
    <name type="scientific">uncultured Acidimicrobiales bacterium</name>
    <dbReference type="NCBI Taxonomy" id="310071"/>
    <lineage>
        <taxon>Bacteria</taxon>
        <taxon>Bacillati</taxon>
        <taxon>Actinomycetota</taxon>
        <taxon>Acidimicrobiia</taxon>
        <taxon>Acidimicrobiales</taxon>
        <taxon>environmental samples</taxon>
    </lineage>
</organism>
<evidence type="ECO:0000313" key="2">
    <source>
        <dbReference type="EMBL" id="CAA9247915.1"/>
    </source>
</evidence>
<proteinExistence type="predicted"/>